<evidence type="ECO:0000313" key="3">
    <source>
        <dbReference type="Proteomes" id="UP000289437"/>
    </source>
</evidence>
<keyword evidence="1" id="KW-0812">Transmembrane</keyword>
<evidence type="ECO:0000313" key="2">
    <source>
        <dbReference type="EMBL" id="RXH56959.1"/>
    </source>
</evidence>
<dbReference type="PANTHER" id="PTHR43646:SF3">
    <property type="entry name" value="SLR1566 PROTEIN"/>
    <property type="match status" value="1"/>
</dbReference>
<dbReference type="Pfam" id="PF13641">
    <property type="entry name" value="Glyco_tranf_2_3"/>
    <property type="match status" value="1"/>
</dbReference>
<feature type="transmembrane region" description="Helical" evidence="1">
    <location>
        <begin position="327"/>
        <end position="343"/>
    </location>
</feature>
<dbReference type="InterPro" id="IPR029044">
    <property type="entry name" value="Nucleotide-diphossugar_trans"/>
</dbReference>
<keyword evidence="1" id="KW-0472">Membrane</keyword>
<dbReference type="CDD" id="cd06423">
    <property type="entry name" value="CESA_like"/>
    <property type="match status" value="1"/>
</dbReference>
<keyword evidence="2" id="KW-0808">Transferase</keyword>
<dbReference type="AlphaFoldDB" id="A0A4Q0T4N2"/>
<dbReference type="EMBL" id="RDSM01000001">
    <property type="protein sequence ID" value="RXH56959.1"/>
    <property type="molecule type" value="Genomic_DNA"/>
</dbReference>
<dbReference type="OrthoDB" id="9768769at2"/>
<dbReference type="Proteomes" id="UP000289437">
    <property type="component" value="Unassembled WGS sequence"/>
</dbReference>
<dbReference type="Gene3D" id="3.90.550.10">
    <property type="entry name" value="Spore Coat Polysaccharide Biosynthesis Protein SpsA, Chain A"/>
    <property type="match status" value="1"/>
</dbReference>
<gene>
    <name evidence="2" type="ORF">GRAN_0269</name>
</gene>
<dbReference type="SUPFAM" id="SSF53448">
    <property type="entry name" value="Nucleotide-diphospho-sugar transferases"/>
    <property type="match status" value="1"/>
</dbReference>
<keyword evidence="1" id="KW-1133">Transmembrane helix</keyword>
<name>A0A4Q0T4N2_9BACT</name>
<feature type="transmembrane region" description="Helical" evidence="1">
    <location>
        <begin position="296"/>
        <end position="315"/>
    </location>
</feature>
<dbReference type="GO" id="GO:0016757">
    <property type="term" value="F:glycosyltransferase activity"/>
    <property type="evidence" value="ECO:0007669"/>
    <property type="project" value="UniProtKB-KW"/>
</dbReference>
<dbReference type="RefSeq" id="WP_128911203.1">
    <property type="nucleotide sequence ID" value="NZ_RDSM01000001.1"/>
</dbReference>
<dbReference type="PANTHER" id="PTHR43646">
    <property type="entry name" value="GLYCOSYLTRANSFERASE"/>
    <property type="match status" value="1"/>
</dbReference>
<feature type="transmembrane region" description="Helical" evidence="1">
    <location>
        <begin position="265"/>
        <end position="284"/>
    </location>
</feature>
<reference evidence="3" key="2">
    <citation type="submission" date="2019-02" db="EMBL/GenBank/DDBJ databases">
        <title>Granulicella sibirica sp. nov., a psychrotolerant acidobacterium isolated from an organic soil layer in forested tundra, West Siberia.</title>
        <authorList>
            <person name="Oshkin I.Y."/>
            <person name="Kulichevskaya I.S."/>
            <person name="Rijpstra W.I.C."/>
            <person name="Sinninghe Damste J.S."/>
            <person name="Rakitin A.L."/>
            <person name="Ravin N.V."/>
            <person name="Dedysh S.N."/>
        </authorList>
    </citation>
    <scope>NUCLEOTIDE SEQUENCE [LARGE SCALE GENOMIC DNA]</scope>
    <source>
        <strain evidence="3">AF10</strain>
    </source>
</reference>
<keyword evidence="3" id="KW-1185">Reference proteome</keyword>
<proteinExistence type="predicted"/>
<accession>A0A4Q0T4N2</accession>
<keyword evidence="2" id="KW-0328">Glycosyltransferase</keyword>
<evidence type="ECO:0000256" key="1">
    <source>
        <dbReference type="SAM" id="Phobius"/>
    </source>
</evidence>
<feature type="transmembrane region" description="Helical" evidence="1">
    <location>
        <begin position="12"/>
        <end position="30"/>
    </location>
</feature>
<comment type="caution">
    <text evidence="2">The sequence shown here is derived from an EMBL/GenBank/DDBJ whole genome shotgun (WGS) entry which is preliminary data.</text>
</comment>
<sequence length="403" mass="45097">MTVALLGPVFDSAIRFIAWIVALGWIWKTAAAARGLPKVPDLLLPAYDRMPEGRPWLTVIVPARDEGANIHACLQSLMEQDYPNIHVIAVNDRSKDLTGILMDQTAILYPGRLTVLHVTDLPEGWLGKTHALALGAREAAVLLQPEFLLFTDADVMFRPDALRRTLVHAVETQADHIVTMPTLVILRWDEGLLMGFFQTFALWVARPWKVADPRAIRDAVGVGAFNMMRRSAYLQIGGFEAQKMDILEDLTLARRVKKAGLRQRVAFGLGLVEVHWAPGAWGLIGVMTKNVFSGFRFHISLLLMACGWLAVFAVAPAFEVFYEPTRLPAWITVAAVVWGYWIYGKRSGIPTWTAAFFPVAAAMFIFALLRSMAITLWQGGVRWRGTFYSLKDLRQRSTPLNEK</sequence>
<protein>
    <submittedName>
        <fullName evidence="2">Dolichol-phosphate mannosyltransferase</fullName>
    </submittedName>
</protein>
<reference evidence="2 3" key="1">
    <citation type="submission" date="2018-11" db="EMBL/GenBank/DDBJ databases">
        <authorList>
            <person name="Mardanov A.V."/>
            <person name="Ravin N.V."/>
            <person name="Dedysh S.N."/>
        </authorList>
    </citation>
    <scope>NUCLEOTIDE SEQUENCE [LARGE SCALE GENOMIC DNA]</scope>
    <source>
        <strain evidence="2 3">AF10</strain>
    </source>
</reference>
<organism evidence="2 3">
    <name type="scientific">Granulicella sibirica</name>
    <dbReference type="NCBI Taxonomy" id="2479048"/>
    <lineage>
        <taxon>Bacteria</taxon>
        <taxon>Pseudomonadati</taxon>
        <taxon>Acidobacteriota</taxon>
        <taxon>Terriglobia</taxon>
        <taxon>Terriglobales</taxon>
        <taxon>Acidobacteriaceae</taxon>
        <taxon>Granulicella</taxon>
    </lineage>
</organism>